<dbReference type="GeneID" id="302997499"/>
<dbReference type="KEGG" id="tsu:Tresu_0272"/>
<name>F2NUD8_TRES6</name>
<keyword evidence="2" id="KW-1185">Reference proteome</keyword>
<reference evidence="1 2" key="1">
    <citation type="journal article" date="2011" name="Stand. Genomic Sci.">
        <title>Complete genome sequence of Treponema succinifaciens type strain (6091).</title>
        <authorList>
            <person name="Han C."/>
            <person name="Gronow S."/>
            <person name="Teshima H."/>
            <person name="Lapidus A."/>
            <person name="Nolan M."/>
            <person name="Lucas S."/>
            <person name="Hammon N."/>
            <person name="Deshpande S."/>
            <person name="Cheng J.F."/>
            <person name="Zeytun A."/>
            <person name="Tapia R."/>
            <person name="Goodwin L."/>
            <person name="Pitluck S."/>
            <person name="Liolios K."/>
            <person name="Pagani I."/>
            <person name="Ivanova N."/>
            <person name="Mavromatis K."/>
            <person name="Mikhailova N."/>
            <person name="Huntemann M."/>
            <person name="Pati A."/>
            <person name="Chen A."/>
            <person name="Palaniappan K."/>
            <person name="Land M."/>
            <person name="Hauser L."/>
            <person name="Brambilla E.M."/>
            <person name="Rohde M."/>
            <person name="Goker M."/>
            <person name="Woyke T."/>
            <person name="Bristow J."/>
            <person name="Eisen J.A."/>
            <person name="Markowitz V."/>
            <person name="Hugenholtz P."/>
            <person name="Kyrpides N.C."/>
            <person name="Klenk H.P."/>
            <person name="Detter J.C."/>
        </authorList>
    </citation>
    <scope>NUCLEOTIDE SEQUENCE [LARGE SCALE GENOMIC DNA]</scope>
    <source>
        <strain evidence="2">ATCC 33096 / DSM 2489 / 6091</strain>
    </source>
</reference>
<dbReference type="RefSeq" id="WP_013700542.1">
    <property type="nucleotide sequence ID" value="NC_015385.1"/>
</dbReference>
<protein>
    <submittedName>
        <fullName evidence="1">Uncharacterized protein</fullName>
    </submittedName>
</protein>
<evidence type="ECO:0000313" key="2">
    <source>
        <dbReference type="Proteomes" id="UP000006852"/>
    </source>
</evidence>
<dbReference type="HOGENOM" id="CLU_1467611_0_0_12"/>
<gene>
    <name evidence="1" type="ordered locus">Tresu_0272</name>
</gene>
<dbReference type="EMBL" id="CP002631">
    <property type="protein sequence ID" value="AEB13231.1"/>
    <property type="molecule type" value="Genomic_DNA"/>
</dbReference>
<accession>F2NUD8</accession>
<proteinExistence type="predicted"/>
<sequence length="184" mass="21243">MDYEYFIDTMDATPLVVEPDNHKKVIVGVSVKQEGIDFIGQHSFIMFIDENSPKKSIMLDASGHYGEGRSSDVIDGYQIPITISSYLKYWDSLEYLYTFELNIKNSDEEKIKQLITEIEGRHWFACTDIASSLLLETGLFNGLKHRQLPKKFLKDLIKYSKAHPGSMIIKKFDMKTDTEIPYEE</sequence>
<evidence type="ECO:0000313" key="1">
    <source>
        <dbReference type="EMBL" id="AEB13231.1"/>
    </source>
</evidence>
<organism evidence="1 2">
    <name type="scientific">Treponema succinifaciens (strain ATCC 33096 / DSM 2489 / 6091)</name>
    <dbReference type="NCBI Taxonomy" id="869209"/>
    <lineage>
        <taxon>Bacteria</taxon>
        <taxon>Pseudomonadati</taxon>
        <taxon>Spirochaetota</taxon>
        <taxon>Spirochaetia</taxon>
        <taxon>Spirochaetales</taxon>
        <taxon>Treponemataceae</taxon>
        <taxon>Treponema</taxon>
    </lineage>
</organism>
<dbReference type="Proteomes" id="UP000006852">
    <property type="component" value="Chromosome"/>
</dbReference>
<reference evidence="2" key="2">
    <citation type="submission" date="2011-04" db="EMBL/GenBank/DDBJ databases">
        <title>The complete genome of chromosome of Treponema succinifaciens DSM 2489.</title>
        <authorList>
            <person name="Lucas S."/>
            <person name="Copeland A."/>
            <person name="Lapidus A."/>
            <person name="Bruce D."/>
            <person name="Goodwin L."/>
            <person name="Pitluck S."/>
            <person name="Peters L."/>
            <person name="Kyrpides N."/>
            <person name="Mavromatis K."/>
            <person name="Ivanova N."/>
            <person name="Ovchinnikova G."/>
            <person name="Teshima H."/>
            <person name="Detter J.C."/>
            <person name="Tapia R."/>
            <person name="Han C."/>
            <person name="Land M."/>
            <person name="Hauser L."/>
            <person name="Markowitz V."/>
            <person name="Cheng J.-F."/>
            <person name="Hugenholtz P."/>
            <person name="Woyke T."/>
            <person name="Wu D."/>
            <person name="Gronow S."/>
            <person name="Wellnitz S."/>
            <person name="Brambilla E."/>
            <person name="Klenk H.-P."/>
            <person name="Eisen J.A."/>
        </authorList>
    </citation>
    <scope>NUCLEOTIDE SEQUENCE [LARGE SCALE GENOMIC DNA]</scope>
    <source>
        <strain evidence="2">ATCC 33096 / DSM 2489 / 6091</strain>
    </source>
</reference>
<dbReference type="eggNOG" id="ENOG5030Y1V">
    <property type="taxonomic scope" value="Bacteria"/>
</dbReference>
<dbReference type="AlphaFoldDB" id="F2NUD8"/>
<dbReference type="STRING" id="869209.Tresu_0272"/>